<keyword evidence="1" id="KW-0472">Membrane</keyword>
<accession>A0AA39UCV6</accession>
<sequence>MVSTLEIQNLTDSTLVRGFVTADYGRGTIDILWSCLTAIFLSIWTVIHLPVPCFDIDRPDNFRRKVVRSRVGASLLALLAPELMLCIALLEIISAYATGKKLEKLSIEANLAYGFFLDMGGFCLRAPTGRCHQLRIGDIEKAITASNPTAGIKDATTASDTPAGLKDDITASDTAVEIKDALSHSKEWVQELKRIKESDIEDLAKSDSVTKFFACFQGLWVLTQAISRIYQHKALSLLEVTTSAYICCAVGIYAFWWKKPQNCSVPIMIACSNEAIDELSSSAYKDDIAEWTEFVWAGRAFVEFDLRIDYSTSTKLCMLVLSVLSLIIFGSVHLASWNSRLASTIELWMWRGSSLYCVIYAGLFSLSVVWDHSNMAQAFYKAFDRITYYGIFVYFIVRIYMIVEVFISLRALPASAFQSVQWSSFVPHI</sequence>
<dbReference type="AlphaFoldDB" id="A0AA39UCV6"/>
<comment type="caution">
    <text evidence="2">The sequence shown here is derived from an EMBL/GenBank/DDBJ whole genome shotgun (WGS) entry which is preliminary data.</text>
</comment>
<keyword evidence="1" id="KW-0812">Transmembrane</keyword>
<keyword evidence="1" id="KW-1133">Transmembrane helix</keyword>
<dbReference type="EMBL" id="JAFEKC020000004">
    <property type="protein sequence ID" value="KAK0514886.1"/>
    <property type="molecule type" value="Genomic_DNA"/>
</dbReference>
<evidence type="ECO:0000313" key="2">
    <source>
        <dbReference type="EMBL" id="KAK0514886.1"/>
    </source>
</evidence>
<feature type="transmembrane region" description="Helical" evidence="1">
    <location>
        <begin position="31"/>
        <end position="54"/>
    </location>
</feature>
<evidence type="ECO:0000256" key="1">
    <source>
        <dbReference type="SAM" id="Phobius"/>
    </source>
</evidence>
<keyword evidence="3" id="KW-1185">Reference proteome</keyword>
<organism evidence="2 3">
    <name type="scientific">Cladonia borealis</name>
    <dbReference type="NCBI Taxonomy" id="184061"/>
    <lineage>
        <taxon>Eukaryota</taxon>
        <taxon>Fungi</taxon>
        <taxon>Dikarya</taxon>
        <taxon>Ascomycota</taxon>
        <taxon>Pezizomycotina</taxon>
        <taxon>Lecanoromycetes</taxon>
        <taxon>OSLEUM clade</taxon>
        <taxon>Lecanoromycetidae</taxon>
        <taxon>Lecanorales</taxon>
        <taxon>Lecanorineae</taxon>
        <taxon>Cladoniaceae</taxon>
        <taxon>Cladonia</taxon>
    </lineage>
</organism>
<proteinExistence type="predicted"/>
<feature type="transmembrane region" description="Helical" evidence="1">
    <location>
        <begin position="348"/>
        <end position="370"/>
    </location>
</feature>
<protein>
    <submittedName>
        <fullName evidence="2">Uncharacterized protein</fullName>
    </submittedName>
</protein>
<dbReference type="PANTHER" id="PTHR35043">
    <property type="entry name" value="TRANSCRIPTION FACTOR DOMAIN-CONTAINING PROTEIN"/>
    <property type="match status" value="1"/>
</dbReference>
<feature type="transmembrane region" description="Helical" evidence="1">
    <location>
        <begin position="391"/>
        <end position="412"/>
    </location>
</feature>
<dbReference type="Proteomes" id="UP001166286">
    <property type="component" value="Unassembled WGS sequence"/>
</dbReference>
<gene>
    <name evidence="2" type="ORF">JMJ35_002265</name>
</gene>
<name>A0AA39UCV6_9LECA</name>
<reference evidence="2" key="1">
    <citation type="submission" date="2023-03" db="EMBL/GenBank/DDBJ databases">
        <title>Complete genome of Cladonia borealis.</title>
        <authorList>
            <person name="Park H."/>
        </authorList>
    </citation>
    <scope>NUCLEOTIDE SEQUENCE</scope>
    <source>
        <strain evidence="2">ANT050790</strain>
    </source>
</reference>
<evidence type="ECO:0000313" key="3">
    <source>
        <dbReference type="Proteomes" id="UP001166286"/>
    </source>
</evidence>
<feature type="transmembrane region" description="Helical" evidence="1">
    <location>
        <begin position="316"/>
        <end position="336"/>
    </location>
</feature>
<dbReference type="PANTHER" id="PTHR35043:SF7">
    <property type="entry name" value="TRANSCRIPTION FACTOR DOMAIN-CONTAINING PROTEIN"/>
    <property type="match status" value="1"/>
</dbReference>
<feature type="transmembrane region" description="Helical" evidence="1">
    <location>
        <begin position="75"/>
        <end position="97"/>
    </location>
</feature>